<comment type="caution">
    <text evidence="1">The sequence shown here is derived from an EMBL/GenBank/DDBJ whole genome shotgun (WGS) entry which is preliminary data.</text>
</comment>
<evidence type="ECO:0000313" key="1">
    <source>
        <dbReference type="EMBL" id="KAJ9120404.1"/>
    </source>
</evidence>
<accession>A0ACC2XAM1</accession>
<proteinExistence type="predicted"/>
<organism evidence="1 2">
    <name type="scientific">Naganishia onofrii</name>
    <dbReference type="NCBI Taxonomy" id="1851511"/>
    <lineage>
        <taxon>Eukaryota</taxon>
        <taxon>Fungi</taxon>
        <taxon>Dikarya</taxon>
        <taxon>Basidiomycota</taxon>
        <taxon>Agaricomycotina</taxon>
        <taxon>Tremellomycetes</taxon>
        <taxon>Filobasidiales</taxon>
        <taxon>Filobasidiaceae</taxon>
        <taxon>Naganishia</taxon>
    </lineage>
</organism>
<sequence length="267" mass="29259">MPEIEAEREVVPRDGAVASAVNGEGVDDAVFGIGVKDEEIVGESEDGPLSVTDGKISVVVNGESEDTAALVVVTRKEVVTEEGDANWVVKAGGTVPDDEVMIGGEPTSEEESEDDDVAEIEVKIGSKVVVASIAVARLGEREFPREEVGVVAVDGIADDKNVEVEEMTEASVVEVGMEEAKVESALGIRFQPFPNIISLGKSKEHKLRGVRTRIRKAIQKKRKQWWKGTIRQMSGIARIPPMLRKEEPMMTSRMAVRRRWMKRVLKR</sequence>
<gene>
    <name evidence="1" type="ORF">QFC24_005361</name>
</gene>
<reference evidence="1" key="1">
    <citation type="submission" date="2023-04" db="EMBL/GenBank/DDBJ databases">
        <title>Draft Genome sequencing of Naganishia species isolated from polar environments using Oxford Nanopore Technology.</title>
        <authorList>
            <person name="Leo P."/>
            <person name="Venkateswaran K."/>
        </authorList>
    </citation>
    <scope>NUCLEOTIDE SEQUENCE</scope>
    <source>
        <strain evidence="1">DBVPG 5303</strain>
    </source>
</reference>
<dbReference type="Proteomes" id="UP001234202">
    <property type="component" value="Unassembled WGS sequence"/>
</dbReference>
<evidence type="ECO:0000313" key="2">
    <source>
        <dbReference type="Proteomes" id="UP001234202"/>
    </source>
</evidence>
<keyword evidence="2" id="KW-1185">Reference proteome</keyword>
<dbReference type="EMBL" id="JASBWV010000021">
    <property type="protein sequence ID" value="KAJ9120404.1"/>
    <property type="molecule type" value="Genomic_DNA"/>
</dbReference>
<name>A0ACC2XAM1_9TREE</name>
<protein>
    <submittedName>
        <fullName evidence="1">Uncharacterized protein</fullName>
    </submittedName>
</protein>